<dbReference type="SUPFAM" id="SSF81324">
    <property type="entry name" value="Voltage-gated potassium channels"/>
    <property type="match status" value="1"/>
</dbReference>
<evidence type="ECO:0000256" key="7">
    <source>
        <dbReference type="ARBA" id="ARBA00022958"/>
    </source>
</evidence>
<evidence type="ECO:0000256" key="11">
    <source>
        <dbReference type="ARBA" id="ARBA00023303"/>
    </source>
</evidence>
<feature type="compositionally biased region" description="Polar residues" evidence="13">
    <location>
        <begin position="619"/>
        <end position="628"/>
    </location>
</feature>
<evidence type="ECO:0000256" key="6">
    <source>
        <dbReference type="ARBA" id="ARBA00022882"/>
    </source>
</evidence>
<evidence type="ECO:0000256" key="13">
    <source>
        <dbReference type="SAM" id="MobiDB-lite"/>
    </source>
</evidence>
<keyword evidence="12" id="KW-0175">Coiled coil</keyword>
<dbReference type="InterPro" id="IPR005821">
    <property type="entry name" value="Ion_trans_dom"/>
</dbReference>
<dbReference type="GO" id="GO:0008076">
    <property type="term" value="C:voltage-gated potassium channel complex"/>
    <property type="evidence" value="ECO:0007669"/>
    <property type="project" value="InterPro"/>
</dbReference>
<comment type="subcellular location">
    <subcellularLocation>
        <location evidence="1">Membrane</location>
        <topology evidence="1">Multi-pass membrane protein</topology>
    </subcellularLocation>
</comment>
<evidence type="ECO:0000256" key="14">
    <source>
        <dbReference type="SAM" id="Phobius"/>
    </source>
</evidence>
<feature type="transmembrane region" description="Helical" evidence="14">
    <location>
        <begin position="349"/>
        <end position="374"/>
    </location>
</feature>
<keyword evidence="4 14" id="KW-0812">Transmembrane</keyword>
<feature type="transmembrane region" description="Helical" evidence="14">
    <location>
        <begin position="213"/>
        <end position="236"/>
    </location>
</feature>
<dbReference type="InterPro" id="IPR027359">
    <property type="entry name" value="Volt_channel_dom_sf"/>
</dbReference>
<dbReference type="Gene3D" id="1.10.287.70">
    <property type="match status" value="1"/>
</dbReference>
<keyword evidence="2" id="KW-0813">Transport</keyword>
<keyword evidence="11" id="KW-0407">Ion channel</keyword>
<keyword evidence="9" id="KW-0406">Ion transport</keyword>
<name>A0A9N9FCW7_9GLOM</name>
<keyword evidence="7" id="KW-0630">Potassium</keyword>
<sequence>MEELQKKYSFNNNLTNLNKSYEQNNSVSSNSNLHSLAPVLYFLPPSDPRSENSFRNYSFTGASHSQEFKRRTSKKKTSNELAQISIDMNEKKEHETVDSTLDKEVNPAQLNETNLSGEHPALKVTEQDQTDNEDDEETNYEDDDQSSFQKLHPFEKERIKNQLRSPLQRFQSTFLSVLSLLWNTSEDYMLQFIELDLYFNTFEFEFGLGFWNIIDFLSIVPFYLDLMIPILTIAYLNTLRLLRILRIFQFAKNSVGFNITTRVFQRSITQIAMMSIWVFAVIITSSTLIYYTERGNLNHNDFIWYRTGADGQIEPSPYQSIIHSFWWSIVTITTTGYGDAVPVTGWGKFIAGITMLCGIMLIAIPTSIIGSNYVNEWALYRRIEFQMRLRKTREKANKASEFSGSKTKQIEILRSHNQTMLEALAEIQEKLADVNPPRYWQKYKTLQMDYEKALIQISQLESDVLKWKRIAENLDCFNKKIFPGSKNHHDGTLGAGKCEHETSGDGNDGLHRTGKVWDKFRPTNHQRHHTILEKRDSRSYSDQEIETQEKNKSINSKSTRVISQLRKKLTLHNRDKFHAERSHSIDKEKVGSIDLYSHSNPINPDESSNNDNTERTHNKMLSGNLSDPEYNLQSVMTFPKKVKKLEPETGNFSARQNMNAKSKSSNMLFDLFKNGKEVAQNTNLDKFDLNTGSGAGTSTDIAIATPAQHQIEVIVDNPGVKATPENEEQSEQNKPIYVSASPIDEKNLHDFNSENSK</sequence>
<proteinExistence type="predicted"/>
<dbReference type="PANTHER" id="PTHR11537:SF254">
    <property type="entry name" value="POTASSIUM VOLTAGE-GATED CHANNEL PROTEIN SHAB"/>
    <property type="match status" value="1"/>
</dbReference>
<feature type="domain" description="Ion transport" evidence="15">
    <location>
        <begin position="189"/>
        <end position="375"/>
    </location>
</feature>
<dbReference type="Gene3D" id="1.20.120.350">
    <property type="entry name" value="Voltage-gated potassium channels. Chain C"/>
    <property type="match status" value="1"/>
</dbReference>
<keyword evidence="17" id="KW-1185">Reference proteome</keyword>
<reference evidence="16" key="1">
    <citation type="submission" date="2021-06" db="EMBL/GenBank/DDBJ databases">
        <authorList>
            <person name="Kallberg Y."/>
            <person name="Tangrot J."/>
            <person name="Rosling A."/>
        </authorList>
    </citation>
    <scope>NUCLEOTIDE SEQUENCE</scope>
    <source>
        <strain evidence="16">FL130A</strain>
    </source>
</reference>
<protein>
    <submittedName>
        <fullName evidence="16">8456_t:CDS:1</fullName>
    </submittedName>
</protein>
<dbReference type="InterPro" id="IPR028325">
    <property type="entry name" value="VG_K_chnl"/>
</dbReference>
<dbReference type="EMBL" id="CAJVPS010001103">
    <property type="protein sequence ID" value="CAG8524303.1"/>
    <property type="molecule type" value="Genomic_DNA"/>
</dbReference>
<keyword evidence="8 14" id="KW-1133">Transmembrane helix</keyword>
<keyword evidence="5" id="KW-0631">Potassium channel</keyword>
<dbReference type="PRINTS" id="PR00169">
    <property type="entry name" value="KCHANNEL"/>
</dbReference>
<dbReference type="PANTHER" id="PTHR11537">
    <property type="entry name" value="VOLTAGE-GATED POTASSIUM CHANNEL"/>
    <property type="match status" value="1"/>
</dbReference>
<feature type="region of interest" description="Disordered" evidence="13">
    <location>
        <begin position="719"/>
        <end position="757"/>
    </location>
</feature>
<feature type="coiled-coil region" evidence="12">
    <location>
        <begin position="410"/>
        <end position="463"/>
    </location>
</feature>
<feature type="transmembrane region" description="Helical" evidence="14">
    <location>
        <begin position="271"/>
        <end position="291"/>
    </location>
</feature>
<evidence type="ECO:0000256" key="8">
    <source>
        <dbReference type="ARBA" id="ARBA00022989"/>
    </source>
</evidence>
<evidence type="ECO:0000256" key="12">
    <source>
        <dbReference type="SAM" id="Coils"/>
    </source>
</evidence>
<evidence type="ECO:0000259" key="15">
    <source>
        <dbReference type="Pfam" id="PF00520"/>
    </source>
</evidence>
<feature type="compositionally biased region" description="Acidic residues" evidence="13">
    <location>
        <begin position="128"/>
        <end position="145"/>
    </location>
</feature>
<evidence type="ECO:0000313" key="17">
    <source>
        <dbReference type="Proteomes" id="UP000789508"/>
    </source>
</evidence>
<evidence type="ECO:0000256" key="3">
    <source>
        <dbReference type="ARBA" id="ARBA00022538"/>
    </source>
</evidence>
<keyword evidence="10 14" id="KW-0472">Membrane</keyword>
<evidence type="ECO:0000256" key="5">
    <source>
        <dbReference type="ARBA" id="ARBA00022826"/>
    </source>
</evidence>
<evidence type="ECO:0000256" key="1">
    <source>
        <dbReference type="ARBA" id="ARBA00004141"/>
    </source>
</evidence>
<keyword evidence="3" id="KW-0633">Potassium transport</keyword>
<feature type="compositionally biased region" description="Polar residues" evidence="13">
    <location>
        <begin position="597"/>
        <end position="611"/>
    </location>
</feature>
<feature type="region of interest" description="Disordered" evidence="13">
    <location>
        <begin position="521"/>
        <end position="560"/>
    </location>
</feature>
<dbReference type="Proteomes" id="UP000789508">
    <property type="component" value="Unassembled WGS sequence"/>
</dbReference>
<evidence type="ECO:0000256" key="2">
    <source>
        <dbReference type="ARBA" id="ARBA00022448"/>
    </source>
</evidence>
<accession>A0A9N9FCW7</accession>
<dbReference type="Pfam" id="PF00520">
    <property type="entry name" value="Ion_trans"/>
    <property type="match status" value="1"/>
</dbReference>
<evidence type="ECO:0000256" key="4">
    <source>
        <dbReference type="ARBA" id="ARBA00022692"/>
    </source>
</evidence>
<evidence type="ECO:0000313" key="16">
    <source>
        <dbReference type="EMBL" id="CAG8524303.1"/>
    </source>
</evidence>
<feature type="compositionally biased region" description="Basic and acidic residues" evidence="13">
    <location>
        <begin position="530"/>
        <end position="552"/>
    </location>
</feature>
<evidence type="ECO:0000256" key="9">
    <source>
        <dbReference type="ARBA" id="ARBA00023065"/>
    </source>
</evidence>
<keyword evidence="6" id="KW-0851">Voltage-gated channel</keyword>
<gene>
    <name evidence="16" type="ORF">ALEPTO_LOCUS4628</name>
</gene>
<dbReference type="AlphaFoldDB" id="A0A9N9FCW7"/>
<organism evidence="16 17">
    <name type="scientific">Ambispora leptoticha</name>
    <dbReference type="NCBI Taxonomy" id="144679"/>
    <lineage>
        <taxon>Eukaryota</taxon>
        <taxon>Fungi</taxon>
        <taxon>Fungi incertae sedis</taxon>
        <taxon>Mucoromycota</taxon>
        <taxon>Glomeromycotina</taxon>
        <taxon>Glomeromycetes</taxon>
        <taxon>Archaeosporales</taxon>
        <taxon>Ambisporaceae</taxon>
        <taxon>Ambispora</taxon>
    </lineage>
</organism>
<feature type="region of interest" description="Disordered" evidence="13">
    <location>
        <begin position="573"/>
        <end position="628"/>
    </location>
</feature>
<dbReference type="OrthoDB" id="415460at2759"/>
<dbReference type="GO" id="GO:0005249">
    <property type="term" value="F:voltage-gated potassium channel activity"/>
    <property type="evidence" value="ECO:0007669"/>
    <property type="project" value="InterPro"/>
</dbReference>
<feature type="region of interest" description="Disordered" evidence="13">
    <location>
        <begin position="111"/>
        <end position="147"/>
    </location>
</feature>
<dbReference type="GO" id="GO:0001508">
    <property type="term" value="P:action potential"/>
    <property type="evidence" value="ECO:0007669"/>
    <property type="project" value="TreeGrafter"/>
</dbReference>
<evidence type="ECO:0000256" key="10">
    <source>
        <dbReference type="ARBA" id="ARBA00023136"/>
    </source>
</evidence>
<feature type="compositionally biased region" description="Basic and acidic residues" evidence="13">
    <location>
        <begin position="573"/>
        <end position="591"/>
    </location>
</feature>
<comment type="caution">
    <text evidence="16">The sequence shown here is derived from an EMBL/GenBank/DDBJ whole genome shotgun (WGS) entry which is preliminary data.</text>
</comment>
<feature type="compositionally biased region" description="Basic and acidic residues" evidence="13">
    <location>
        <begin position="743"/>
        <end position="757"/>
    </location>
</feature>